<feature type="transmembrane region" description="Helical" evidence="1">
    <location>
        <begin position="136"/>
        <end position="155"/>
    </location>
</feature>
<evidence type="ECO:0000313" key="2">
    <source>
        <dbReference type="EMBL" id="QHT30860.1"/>
    </source>
</evidence>
<organism evidence="2">
    <name type="scientific">viral metagenome</name>
    <dbReference type="NCBI Taxonomy" id="1070528"/>
    <lineage>
        <taxon>unclassified sequences</taxon>
        <taxon>metagenomes</taxon>
        <taxon>organismal metagenomes</taxon>
    </lineage>
</organism>
<accession>A0A6C0ERD4</accession>
<keyword evidence="1" id="KW-1133">Transmembrane helix</keyword>
<name>A0A6C0ERD4_9ZZZZ</name>
<sequence length="169" mass="19291">MTFIYYQTKVMDVKKFQDSRNSELDLFKKQNQFLKKEYSDALSSAIKESDPAEQQILISRVQQINGQLAEELHGIIAVLNKGSTGFDAKELDDLTSDLIKYQKEYAEIEKSKDKITTLNLIKARTADNLKSATTTYYIYIAILVGLSFYVGYLVLTTTWSQSISKIFKS</sequence>
<reference evidence="2" key="1">
    <citation type="journal article" date="2020" name="Nature">
        <title>Giant virus diversity and host interactions through global metagenomics.</title>
        <authorList>
            <person name="Schulz F."/>
            <person name="Roux S."/>
            <person name="Paez-Espino D."/>
            <person name="Jungbluth S."/>
            <person name="Walsh D.A."/>
            <person name="Denef V.J."/>
            <person name="McMahon K.D."/>
            <person name="Konstantinidis K.T."/>
            <person name="Eloe-Fadrosh E.A."/>
            <person name="Kyrpides N.C."/>
            <person name="Woyke T."/>
        </authorList>
    </citation>
    <scope>NUCLEOTIDE SEQUENCE</scope>
    <source>
        <strain evidence="2">GVMAG-M-3300009151-50</strain>
    </source>
</reference>
<protein>
    <submittedName>
        <fullName evidence="2">Uncharacterized protein</fullName>
    </submittedName>
</protein>
<proteinExistence type="predicted"/>
<keyword evidence="1" id="KW-0472">Membrane</keyword>
<dbReference type="EMBL" id="MN738913">
    <property type="protein sequence ID" value="QHT30860.1"/>
    <property type="molecule type" value="Genomic_DNA"/>
</dbReference>
<dbReference type="AlphaFoldDB" id="A0A6C0ERD4"/>
<evidence type="ECO:0000256" key="1">
    <source>
        <dbReference type="SAM" id="Phobius"/>
    </source>
</evidence>
<keyword evidence="1" id="KW-0812">Transmembrane</keyword>